<dbReference type="GO" id="GO:0016787">
    <property type="term" value="F:hydrolase activity"/>
    <property type="evidence" value="ECO:0007669"/>
    <property type="project" value="InterPro"/>
</dbReference>
<reference evidence="2 3" key="1">
    <citation type="submission" date="2019-06" db="EMBL/GenBank/DDBJ databases">
        <title>Sequencing the genomes of 1000 actinobacteria strains.</title>
        <authorList>
            <person name="Klenk H.-P."/>
        </authorList>
    </citation>
    <scope>NUCLEOTIDE SEQUENCE [LARGE SCALE GENOMIC DNA]</scope>
    <source>
        <strain evidence="2 3">DSM 24683</strain>
    </source>
</reference>
<evidence type="ECO:0000313" key="2">
    <source>
        <dbReference type="EMBL" id="TWD84618.1"/>
    </source>
</evidence>
<dbReference type="EMBL" id="VIVK01000001">
    <property type="protein sequence ID" value="TWD84618.1"/>
    <property type="molecule type" value="Genomic_DNA"/>
</dbReference>
<evidence type="ECO:0000313" key="3">
    <source>
        <dbReference type="Proteomes" id="UP000318380"/>
    </source>
</evidence>
<feature type="domain" description="Calcineurin-like phosphoesterase" evidence="1">
    <location>
        <begin position="13"/>
        <end position="225"/>
    </location>
</feature>
<dbReference type="PANTHER" id="PTHR46546:SF4">
    <property type="entry name" value="SHEWANELLA-LIKE PROTEIN PHOSPHATASE 1"/>
    <property type="match status" value="1"/>
</dbReference>
<dbReference type="PANTHER" id="PTHR46546">
    <property type="entry name" value="SHEWANELLA-LIKE PROTEIN PHOSPHATASE 1"/>
    <property type="match status" value="1"/>
</dbReference>
<dbReference type="Gene3D" id="3.60.21.10">
    <property type="match status" value="1"/>
</dbReference>
<dbReference type="Proteomes" id="UP000318380">
    <property type="component" value="Unassembled WGS sequence"/>
</dbReference>
<dbReference type="Pfam" id="PF00149">
    <property type="entry name" value="Metallophos"/>
    <property type="match status" value="1"/>
</dbReference>
<organism evidence="2 3">
    <name type="scientific">Kribbella amoyensis</name>
    <dbReference type="NCBI Taxonomy" id="996641"/>
    <lineage>
        <taxon>Bacteria</taxon>
        <taxon>Bacillati</taxon>
        <taxon>Actinomycetota</taxon>
        <taxon>Actinomycetes</taxon>
        <taxon>Propionibacteriales</taxon>
        <taxon>Kribbellaceae</taxon>
        <taxon>Kribbella</taxon>
    </lineage>
</organism>
<evidence type="ECO:0000259" key="1">
    <source>
        <dbReference type="Pfam" id="PF00149"/>
    </source>
</evidence>
<accession>A0A561C0L7</accession>
<comment type="caution">
    <text evidence="2">The sequence shown here is derived from an EMBL/GenBank/DDBJ whole genome shotgun (WGS) entry which is preliminary data.</text>
</comment>
<dbReference type="InterPro" id="IPR004843">
    <property type="entry name" value="Calcineurin-like_PHP"/>
</dbReference>
<dbReference type="AlphaFoldDB" id="A0A561C0L7"/>
<protein>
    <submittedName>
        <fullName evidence="2">Calcineurin-like phosphoesterase family protein</fullName>
    </submittedName>
</protein>
<dbReference type="SUPFAM" id="SSF56300">
    <property type="entry name" value="Metallo-dependent phosphatases"/>
    <property type="match status" value="1"/>
</dbReference>
<sequence length="274" mass="29026">MSGSGARSGPGRTFALSDVHGHLDRLEAVLARAGLVNGPGSWTGGDATLWFLGDYVDRGPDGLAVVDRVRALQAEAAAAGGRVGALLGNHEVQLLAAYHFGDLPVPALAPYPDWLSGWQAFGGRPADLNGLREEHLRWLSDLPAVAVDGDLLLLHSDTDHYLELGATVSAVNTRTAELLASTQVDDWVTLCEVLGSRGAFRDPTARRLDRVLAAYGARRLVHGHSTLGKHFGLRGRAAVAPFEYAAGRATAIDGGVFEGGELLLATIRTGRDRR</sequence>
<dbReference type="InterPro" id="IPR029052">
    <property type="entry name" value="Metallo-depent_PP-like"/>
</dbReference>
<proteinExistence type="predicted"/>
<keyword evidence="3" id="KW-1185">Reference proteome</keyword>
<name>A0A561C0L7_9ACTN</name>
<gene>
    <name evidence="2" type="ORF">FB561_5812</name>
</gene>